<sequence>MDRTRTDRTRIREGFSPPIFKGETMQESTKIWLYAKSPFKNDYANVINFETREAMEDFFTKKNPHIEIVYEYDKFQYTQRNGSIVVSGRVEKYENVTYMRFINNGRTYYAFVFDVLYINEDATRIIYEVDVWNTYQHELKSLNVIGQVEQQTLPNELWALKDSQQGFSVGTKYATRAGEVGIDTEWLVVVAKPTIKMTTKANRPVNMSYSGMQKTFKYFFIPVNLKSGASRPFIFQGKKYDSFYLENLYKHLFGLNQDGSSTVNQIVNMYLSRDIGVKYKETTEGDKTYIEILSNITGSVAEIGRKNSRNYRTSGSSSSGEGGSTNESGDISTEESRVRLVTRIIKKLVPDVTAEGIAGIIGNFSAESNVTAKKYEADYATGYEYEKMESEPTAENLMGSWGAFASLYSISLNEAGYRGSDGNHWIGIGIGQWTGPRAEELLNFARSQGKSLWDFNLQFQFMNQESRADTFRRVASSSASASTNASDFMNNWEGVAYKEAERIEQANAWLSTIQDELQKG</sequence>
<accession>A0A068YNW6</accession>
<evidence type="ECO:0000313" key="4">
    <source>
        <dbReference type="EMBL" id="CDS43819.1"/>
    </source>
</evidence>
<keyword evidence="5" id="KW-1185">Reference proteome</keyword>
<reference evidence="4 5" key="1">
    <citation type="submission" date="2014-05" db="EMBL/GenBank/DDBJ databases">
        <authorList>
            <person name="Garcia E."/>
        </authorList>
    </citation>
    <scope>NUCLEOTIDE SEQUENCE [LARGE SCALE GENOMIC DNA]</scope>
</reference>
<feature type="region of interest" description="Disordered" evidence="1">
    <location>
        <begin position="307"/>
        <end position="333"/>
    </location>
</feature>
<protein>
    <submittedName>
        <fullName evidence="4">Tail protein</fullName>
    </submittedName>
</protein>
<organism evidence="4 5">
    <name type="scientific">Streptococcus phage Cp-7</name>
    <name type="common">Bacteriophage Cp-7</name>
    <dbReference type="NCBI Taxonomy" id="10748"/>
    <lineage>
        <taxon>Viruses</taxon>
        <taxon>Duplodnaviria</taxon>
        <taxon>Heunggongvirae</taxon>
        <taxon>Uroviricota</taxon>
        <taxon>Caudoviricetes</taxon>
        <taxon>Madridviridae</taxon>
        <taxon>Cepunavirus</taxon>
        <taxon>Cepunavirus Cp7</taxon>
    </lineage>
</organism>
<proteinExistence type="predicted"/>
<reference evidence="4 5" key="2">
    <citation type="submission" date="2014-06" db="EMBL/GenBank/DDBJ databases">
        <title>Estudios estructurales y funcionales de la lisozima Cpl-7, del bacteriofago Cp-7 de neumococo.</title>
        <authorList>
            <person name="Diez-Martinez R."/>
        </authorList>
    </citation>
    <scope>NUCLEOTIDE SEQUENCE [LARGE SCALE GENOMIC DNA]</scope>
</reference>
<dbReference type="Pfam" id="PF18013">
    <property type="entry name" value="Phage_lysozyme2"/>
    <property type="match status" value="1"/>
</dbReference>
<evidence type="ECO:0000259" key="3">
    <source>
        <dbReference type="Pfam" id="PF18013"/>
    </source>
</evidence>
<dbReference type="KEGG" id="vg:40100406"/>
<dbReference type="InterPro" id="IPR041219">
    <property type="entry name" value="Phage_lysozyme2"/>
</dbReference>
<organismHost>
    <name type="scientific">Streptococcus pneumoniae</name>
    <dbReference type="NCBI Taxonomy" id="1313"/>
</organismHost>
<feature type="domain" description="Tail knob protein gp9 N-terminal" evidence="2">
    <location>
        <begin position="29"/>
        <end position="138"/>
    </location>
</feature>
<evidence type="ECO:0000259" key="2">
    <source>
        <dbReference type="Pfam" id="PF16838"/>
    </source>
</evidence>
<dbReference type="Gene3D" id="1.10.530.10">
    <property type="match status" value="1"/>
</dbReference>
<name>A0A068YNW6_BPCP7</name>
<feature type="domain" description="Phage tail lysozyme" evidence="3">
    <location>
        <begin position="352"/>
        <end position="511"/>
    </location>
</feature>
<dbReference type="EMBL" id="LK392619">
    <property type="protein sequence ID" value="CDS43819.1"/>
    <property type="molecule type" value="Genomic_DNA"/>
</dbReference>
<dbReference type="RefSeq" id="YP_009623600.1">
    <property type="nucleotide sequence ID" value="NC_042114.1"/>
</dbReference>
<dbReference type="Pfam" id="PF16838">
    <property type="entry name" value="Caud_tail_N"/>
    <property type="match status" value="1"/>
</dbReference>
<evidence type="ECO:0000256" key="1">
    <source>
        <dbReference type="SAM" id="MobiDB-lite"/>
    </source>
</evidence>
<dbReference type="Proteomes" id="UP000027387">
    <property type="component" value="Segment"/>
</dbReference>
<feature type="compositionally biased region" description="Low complexity" evidence="1">
    <location>
        <begin position="310"/>
        <end position="329"/>
    </location>
</feature>
<dbReference type="OrthoDB" id="30073at10239"/>
<evidence type="ECO:0000313" key="5">
    <source>
        <dbReference type="Proteomes" id="UP000027387"/>
    </source>
</evidence>
<dbReference type="InterPro" id="IPR031772">
    <property type="entry name" value="Gp9_N"/>
</dbReference>
<dbReference type="GeneID" id="40100406"/>